<protein>
    <submittedName>
        <fullName evidence="1">Uncharacterized protein</fullName>
    </submittedName>
</protein>
<keyword evidence="2" id="KW-1185">Reference proteome</keyword>
<evidence type="ECO:0000313" key="1">
    <source>
        <dbReference type="EMBL" id="CAK5048434.1"/>
    </source>
</evidence>
<sequence>MPQKIKQLESIPGTSGEILRENPEILTLKRRENEQTKEKGLINNKQVIERLSEPRKITSDTNNSTRHSSTTISSMLKSDGTKNYRYAKDDCINL</sequence>
<gene>
    <name evidence="1" type="ORF">MENTE1834_LOCUS12723</name>
</gene>
<accession>A0ACB0YIL7</accession>
<organism evidence="1 2">
    <name type="scientific">Meloidogyne enterolobii</name>
    <name type="common">Root-knot nematode worm</name>
    <name type="synonym">Meloidogyne mayaguensis</name>
    <dbReference type="NCBI Taxonomy" id="390850"/>
    <lineage>
        <taxon>Eukaryota</taxon>
        <taxon>Metazoa</taxon>
        <taxon>Ecdysozoa</taxon>
        <taxon>Nematoda</taxon>
        <taxon>Chromadorea</taxon>
        <taxon>Rhabditida</taxon>
        <taxon>Tylenchina</taxon>
        <taxon>Tylenchomorpha</taxon>
        <taxon>Tylenchoidea</taxon>
        <taxon>Meloidogynidae</taxon>
        <taxon>Meloidogyninae</taxon>
        <taxon>Meloidogyne</taxon>
    </lineage>
</organism>
<dbReference type="EMBL" id="CAVMJV010000013">
    <property type="protein sequence ID" value="CAK5048434.1"/>
    <property type="molecule type" value="Genomic_DNA"/>
</dbReference>
<proteinExistence type="predicted"/>
<evidence type="ECO:0000313" key="2">
    <source>
        <dbReference type="Proteomes" id="UP001497535"/>
    </source>
</evidence>
<reference evidence="1" key="1">
    <citation type="submission" date="2023-11" db="EMBL/GenBank/DDBJ databases">
        <authorList>
            <person name="Poullet M."/>
        </authorList>
    </citation>
    <scope>NUCLEOTIDE SEQUENCE</scope>
    <source>
        <strain evidence="1">E1834</strain>
    </source>
</reference>
<name>A0ACB0YIL7_MELEN</name>
<comment type="caution">
    <text evidence="1">The sequence shown here is derived from an EMBL/GenBank/DDBJ whole genome shotgun (WGS) entry which is preliminary data.</text>
</comment>
<dbReference type="Proteomes" id="UP001497535">
    <property type="component" value="Unassembled WGS sequence"/>
</dbReference>